<dbReference type="PANTHER" id="PTHR12993:SF30">
    <property type="entry name" value="N-ACETYL-ALPHA-D-GLUCOSAMINYL L-MALATE DEACETYLASE 1"/>
    <property type="match status" value="1"/>
</dbReference>
<dbReference type="Proteomes" id="UP001064971">
    <property type="component" value="Chromosome"/>
</dbReference>
<dbReference type="InterPro" id="IPR023842">
    <property type="entry name" value="Bacillithiol_biosynth_BshB1"/>
</dbReference>
<dbReference type="InterPro" id="IPR003737">
    <property type="entry name" value="GlcNAc_PI_deacetylase-related"/>
</dbReference>
<protein>
    <recommendedName>
        <fullName evidence="3">Bacillithiol biosynthesis deacetylase BshB1</fullName>
    </recommendedName>
</protein>
<dbReference type="InterPro" id="IPR024078">
    <property type="entry name" value="LmbE-like_dom_sf"/>
</dbReference>
<dbReference type="NCBIfam" id="TIGR04001">
    <property type="entry name" value="thiol_BshB1"/>
    <property type="match status" value="1"/>
</dbReference>
<gene>
    <name evidence="1" type="ORF">DAETH_31900</name>
</gene>
<dbReference type="Pfam" id="PF02585">
    <property type="entry name" value="PIG-L"/>
    <property type="match status" value="1"/>
</dbReference>
<proteinExistence type="predicted"/>
<dbReference type="PANTHER" id="PTHR12993">
    <property type="entry name" value="N-ACETYLGLUCOSAMINYL-PHOSPHATIDYLINOSITOL DE-N-ACETYLASE-RELATED"/>
    <property type="match status" value="1"/>
</dbReference>
<evidence type="ECO:0000313" key="2">
    <source>
        <dbReference type="Proteomes" id="UP001064971"/>
    </source>
</evidence>
<accession>A0ABN6RLK4</accession>
<dbReference type="SUPFAM" id="SSF102588">
    <property type="entry name" value="LmbE-like"/>
    <property type="match status" value="1"/>
</dbReference>
<evidence type="ECO:0000313" key="1">
    <source>
        <dbReference type="EMBL" id="BDP43221.1"/>
    </source>
</evidence>
<reference evidence="1" key="1">
    <citation type="submission" date="2022-07" db="EMBL/GenBank/DDBJ databases">
        <title>Complete Genome Sequence of the Radioresistant Bacterium Deinococcus aetherius ST0316, Isolated from the Air Dust collected in Lower Stratosphere above Japan.</title>
        <authorList>
            <person name="Satoh K."/>
            <person name="Hagiwara K."/>
            <person name="Katsumata K."/>
            <person name="Kubo A."/>
            <person name="Yokobori S."/>
            <person name="Yamagishi A."/>
            <person name="Oono Y."/>
            <person name="Narumi I."/>
        </authorList>
    </citation>
    <scope>NUCLEOTIDE SEQUENCE</scope>
    <source>
        <strain evidence="1">ST0316</strain>
    </source>
</reference>
<sequence length="250" mass="27161">MPPRTRHTPILRGMTAETTFGTTRPLDWLCLAPHPDDAEIGAGGTLIRLARAGRPVGVLELSRGERGTQGTPGERAAECVAAARILGLAWRGQLGLPDGELTDTPGGAHALARVLREGRPRVLVVPHHKDRHPDHSGSYHLARRALHLAALRKADLGGEPHRVSRVLLYQGNGDIAANVLVDVGAVMTDWEAAIRAHASQFAGGHVSETVTPEVVERRRARLMYWGTLARVRYAEAFESEEPLLIEPEGW</sequence>
<dbReference type="EMBL" id="AP026560">
    <property type="protein sequence ID" value="BDP43221.1"/>
    <property type="molecule type" value="Genomic_DNA"/>
</dbReference>
<dbReference type="Gene3D" id="3.40.50.10320">
    <property type="entry name" value="LmbE-like"/>
    <property type="match status" value="1"/>
</dbReference>
<name>A0ABN6RLK4_9DEIO</name>
<evidence type="ECO:0008006" key="3">
    <source>
        <dbReference type="Google" id="ProtNLM"/>
    </source>
</evidence>
<organism evidence="1 2">
    <name type="scientific">Deinococcus aetherius</name>
    <dbReference type="NCBI Taxonomy" id="200252"/>
    <lineage>
        <taxon>Bacteria</taxon>
        <taxon>Thermotogati</taxon>
        <taxon>Deinococcota</taxon>
        <taxon>Deinococci</taxon>
        <taxon>Deinococcales</taxon>
        <taxon>Deinococcaceae</taxon>
        <taxon>Deinococcus</taxon>
    </lineage>
</organism>
<keyword evidence="2" id="KW-1185">Reference proteome</keyword>